<dbReference type="Proteomes" id="UP001150641">
    <property type="component" value="Unassembled WGS sequence"/>
</dbReference>
<dbReference type="Pfam" id="PF16925">
    <property type="entry name" value="TetR_C_13"/>
    <property type="match status" value="1"/>
</dbReference>
<dbReference type="InterPro" id="IPR036271">
    <property type="entry name" value="Tet_transcr_reg_TetR-rel_C_sf"/>
</dbReference>
<dbReference type="InterPro" id="IPR001647">
    <property type="entry name" value="HTH_TetR"/>
</dbReference>
<dbReference type="InterPro" id="IPR009057">
    <property type="entry name" value="Homeodomain-like_sf"/>
</dbReference>
<evidence type="ECO:0000313" key="7">
    <source>
        <dbReference type="Proteomes" id="UP001150641"/>
    </source>
</evidence>
<dbReference type="EMBL" id="JALHAP010000082">
    <property type="protein sequence ID" value="MCT4703832.1"/>
    <property type="molecule type" value="Genomic_DNA"/>
</dbReference>
<comment type="caution">
    <text evidence="6">The sequence shown here is derived from an EMBL/GenBank/DDBJ whole genome shotgun (WGS) entry which is preliminary data.</text>
</comment>
<dbReference type="Pfam" id="PF00440">
    <property type="entry name" value="TetR_N"/>
    <property type="match status" value="1"/>
</dbReference>
<dbReference type="Gene3D" id="1.10.357.10">
    <property type="entry name" value="Tetracycline Repressor, domain 2"/>
    <property type="match status" value="1"/>
</dbReference>
<keyword evidence="2 4" id="KW-0238">DNA-binding</keyword>
<name>A0A9X2WAT8_9ENTR</name>
<keyword evidence="1" id="KW-0805">Transcription regulation</keyword>
<evidence type="ECO:0000256" key="4">
    <source>
        <dbReference type="PROSITE-ProRule" id="PRU00335"/>
    </source>
</evidence>
<organism evidence="6 7">
    <name type="scientific">Dryocola boscaweniae</name>
    <dbReference type="NCBI Taxonomy" id="2925397"/>
    <lineage>
        <taxon>Bacteria</taxon>
        <taxon>Pseudomonadati</taxon>
        <taxon>Pseudomonadota</taxon>
        <taxon>Gammaproteobacteria</taxon>
        <taxon>Enterobacterales</taxon>
        <taxon>Enterobacteriaceae</taxon>
        <taxon>Dryocola</taxon>
    </lineage>
</organism>
<evidence type="ECO:0000259" key="5">
    <source>
        <dbReference type="PROSITE" id="PS50977"/>
    </source>
</evidence>
<dbReference type="InterPro" id="IPR011075">
    <property type="entry name" value="TetR_C"/>
</dbReference>
<dbReference type="AlphaFoldDB" id="A0A9X2WAT8"/>
<gene>
    <name evidence="6" type="ORF">MUA00_18805</name>
</gene>
<evidence type="ECO:0000256" key="2">
    <source>
        <dbReference type="ARBA" id="ARBA00023125"/>
    </source>
</evidence>
<keyword evidence="7" id="KW-1185">Reference proteome</keyword>
<protein>
    <submittedName>
        <fullName evidence="6">TetR/AcrR family transcriptional regulator</fullName>
    </submittedName>
</protein>
<feature type="domain" description="HTH tetR-type" evidence="5">
    <location>
        <begin position="1"/>
        <end position="48"/>
    </location>
</feature>
<evidence type="ECO:0000313" key="6">
    <source>
        <dbReference type="EMBL" id="MCT4703832.1"/>
    </source>
</evidence>
<reference evidence="6" key="1">
    <citation type="submission" date="2022-03" db="EMBL/GenBank/DDBJ databases">
        <title>Proposal of a novel genus Dryocolo and two novel species.</title>
        <authorList>
            <person name="Maddock D.W."/>
            <person name="Brady C.L."/>
            <person name="Denman S."/>
            <person name="Arnold D."/>
        </authorList>
    </citation>
    <scope>NUCLEOTIDE SEQUENCE</scope>
    <source>
        <strain evidence="6">H6W4</strain>
    </source>
</reference>
<dbReference type="PANTHER" id="PTHR47506:SF6">
    <property type="entry name" value="HTH-TYPE TRANSCRIPTIONAL REPRESSOR NEMR"/>
    <property type="match status" value="1"/>
</dbReference>
<dbReference type="SUPFAM" id="SSF46689">
    <property type="entry name" value="Homeodomain-like"/>
    <property type="match status" value="1"/>
</dbReference>
<dbReference type="PANTHER" id="PTHR47506">
    <property type="entry name" value="TRANSCRIPTIONAL REGULATORY PROTEIN"/>
    <property type="match status" value="1"/>
</dbReference>
<dbReference type="SUPFAM" id="SSF48498">
    <property type="entry name" value="Tetracyclin repressor-like, C-terminal domain"/>
    <property type="match status" value="1"/>
</dbReference>
<dbReference type="PROSITE" id="PS50977">
    <property type="entry name" value="HTH_TETR_2"/>
    <property type="match status" value="1"/>
</dbReference>
<dbReference type="GO" id="GO:0003677">
    <property type="term" value="F:DNA binding"/>
    <property type="evidence" value="ECO:0007669"/>
    <property type="project" value="UniProtKB-UniRule"/>
</dbReference>
<feature type="DNA-binding region" description="H-T-H motif" evidence="4">
    <location>
        <begin position="11"/>
        <end position="30"/>
    </location>
</feature>
<accession>A0A9X2WAT8</accession>
<evidence type="ECO:0000256" key="1">
    <source>
        <dbReference type="ARBA" id="ARBA00023015"/>
    </source>
</evidence>
<keyword evidence="3" id="KW-0804">Transcription</keyword>
<proteinExistence type="predicted"/>
<sequence>MVTENGFLSTGIDSVVKTVGVPKGSFYHYFTNKEAFGLAVLAAYKRYFAQKLDKHLLNTALPPLARIDDFVLSAGLGMARFNFTRGCLVGNLLQESPLLPDTFADVLKATLFDWQTRIVRCLQEAIDKDEIKDMRPACELAITFWTGWEGAVMRAKLFRSTEPLDDFWAFFKRALQPNI</sequence>
<evidence type="ECO:0000256" key="3">
    <source>
        <dbReference type="ARBA" id="ARBA00023163"/>
    </source>
</evidence>